<organism evidence="1 2">
    <name type="scientific">Streptomonospora salina</name>
    <dbReference type="NCBI Taxonomy" id="104205"/>
    <lineage>
        <taxon>Bacteria</taxon>
        <taxon>Bacillati</taxon>
        <taxon>Actinomycetota</taxon>
        <taxon>Actinomycetes</taxon>
        <taxon>Streptosporangiales</taxon>
        <taxon>Nocardiopsidaceae</taxon>
        <taxon>Streptomonospora</taxon>
    </lineage>
</organism>
<dbReference type="RefSeq" id="WP_184639751.1">
    <property type="nucleotide sequence ID" value="NZ_BAABKT010000032.1"/>
</dbReference>
<gene>
    <name evidence="1" type="ORF">HNR25_004116</name>
</gene>
<dbReference type="EMBL" id="JACHLY010000001">
    <property type="protein sequence ID" value="MBB6000365.1"/>
    <property type="molecule type" value="Genomic_DNA"/>
</dbReference>
<accession>A0A841EB52</accession>
<dbReference type="AlphaFoldDB" id="A0A841EB52"/>
<proteinExistence type="predicted"/>
<evidence type="ECO:0000313" key="2">
    <source>
        <dbReference type="Proteomes" id="UP000578077"/>
    </source>
</evidence>
<sequence length="52" mass="5481">MGDDDTTNGSARAGIGGLPLDRRAALAGERLLQNSGPAWTILRPWEFASNAL</sequence>
<protein>
    <submittedName>
        <fullName evidence="1">Uncharacterized protein YbjT (DUF2867 family)</fullName>
    </submittedName>
</protein>
<evidence type="ECO:0000313" key="1">
    <source>
        <dbReference type="EMBL" id="MBB6000365.1"/>
    </source>
</evidence>
<comment type="caution">
    <text evidence="1">The sequence shown here is derived from an EMBL/GenBank/DDBJ whole genome shotgun (WGS) entry which is preliminary data.</text>
</comment>
<reference evidence="1 2" key="1">
    <citation type="submission" date="2020-08" db="EMBL/GenBank/DDBJ databases">
        <title>Sequencing the genomes of 1000 actinobacteria strains.</title>
        <authorList>
            <person name="Klenk H.-P."/>
        </authorList>
    </citation>
    <scope>NUCLEOTIDE SEQUENCE [LARGE SCALE GENOMIC DNA]</scope>
    <source>
        <strain evidence="1 2">DSM 44593</strain>
    </source>
</reference>
<keyword evidence="2" id="KW-1185">Reference proteome</keyword>
<dbReference type="Proteomes" id="UP000578077">
    <property type="component" value="Unassembled WGS sequence"/>
</dbReference>
<name>A0A841EB52_9ACTN</name>